<feature type="non-terminal residue" evidence="1">
    <location>
        <position position="161"/>
    </location>
</feature>
<proteinExistence type="predicted"/>
<accession>A0A812ZA60</accession>
<organism evidence="1 2">
    <name type="scientific">Symbiodinium necroappetens</name>
    <dbReference type="NCBI Taxonomy" id="1628268"/>
    <lineage>
        <taxon>Eukaryota</taxon>
        <taxon>Sar</taxon>
        <taxon>Alveolata</taxon>
        <taxon>Dinophyceae</taxon>
        <taxon>Suessiales</taxon>
        <taxon>Symbiodiniaceae</taxon>
        <taxon>Symbiodinium</taxon>
    </lineage>
</organism>
<reference evidence="1" key="1">
    <citation type="submission" date="2021-02" db="EMBL/GenBank/DDBJ databases">
        <authorList>
            <person name="Dougan E. K."/>
            <person name="Rhodes N."/>
            <person name="Thang M."/>
            <person name="Chan C."/>
        </authorList>
    </citation>
    <scope>NUCLEOTIDE SEQUENCE</scope>
</reference>
<dbReference type="EMBL" id="CAJNJA010046397">
    <property type="protein sequence ID" value="CAE7816932.1"/>
    <property type="molecule type" value="Genomic_DNA"/>
</dbReference>
<name>A0A812ZA60_9DINO</name>
<comment type="caution">
    <text evidence="1">The sequence shown here is derived from an EMBL/GenBank/DDBJ whole genome shotgun (WGS) entry which is preliminary data.</text>
</comment>
<dbReference type="Proteomes" id="UP000601435">
    <property type="component" value="Unassembled WGS sequence"/>
</dbReference>
<dbReference type="AlphaFoldDB" id="A0A812ZA60"/>
<keyword evidence="2" id="KW-1185">Reference proteome</keyword>
<sequence>TTTTASPCPDAGFNEDDPDYCNTPIGTWTVEKKAFCCQHFHRGCPGVTYGCDVDSHIWQYAWSLTKKAWCCVHHHVGCYPHYDCDTAVTSWSPEKKVWCCHHEKKGCELYDCYGPPHLWSEPHKDWCCRNHGQGCSEEEPFHCHGGAGQNIYWPGSRSSGE</sequence>
<feature type="non-terminal residue" evidence="1">
    <location>
        <position position="1"/>
    </location>
</feature>
<gene>
    <name evidence="1" type="primary">Ank2</name>
    <name evidence="1" type="ORF">SNEC2469_LOCUS24248</name>
</gene>
<dbReference type="OrthoDB" id="405841at2759"/>
<evidence type="ECO:0000313" key="1">
    <source>
        <dbReference type="EMBL" id="CAE7816932.1"/>
    </source>
</evidence>
<protein>
    <submittedName>
        <fullName evidence="1">Ank2 protein</fullName>
    </submittedName>
</protein>
<evidence type="ECO:0000313" key="2">
    <source>
        <dbReference type="Proteomes" id="UP000601435"/>
    </source>
</evidence>